<dbReference type="Proteomes" id="UP000198561">
    <property type="component" value="Unassembled WGS sequence"/>
</dbReference>
<dbReference type="EMBL" id="FNWQ01000001">
    <property type="protein sequence ID" value="SEH27499.1"/>
    <property type="molecule type" value="Genomic_DNA"/>
</dbReference>
<evidence type="ECO:0000313" key="2">
    <source>
        <dbReference type="Proteomes" id="UP000198561"/>
    </source>
</evidence>
<name>A0A1H6GVL3_CHRCI</name>
<gene>
    <name evidence="1" type="ORF">SAMN05421593_0334</name>
</gene>
<accession>A0A1H6GVL3</accession>
<sequence length="42" mass="4892">MSIKRNKARKSKLDLVASRIEGRTLSGHIEMLVIISYLRYLM</sequence>
<dbReference type="AlphaFoldDB" id="A0A1H6GVL3"/>
<evidence type="ECO:0000313" key="1">
    <source>
        <dbReference type="EMBL" id="SEH27499.1"/>
    </source>
</evidence>
<reference evidence="1 2" key="1">
    <citation type="submission" date="2016-10" db="EMBL/GenBank/DDBJ databases">
        <authorList>
            <person name="de Groot N.N."/>
        </authorList>
    </citation>
    <scope>NUCLEOTIDE SEQUENCE [LARGE SCALE GENOMIC DNA]</scope>
    <source>
        <strain evidence="1 2">DSM 23031</strain>
    </source>
</reference>
<proteinExistence type="predicted"/>
<protein>
    <submittedName>
        <fullName evidence="1">Uncharacterized protein</fullName>
    </submittedName>
</protein>
<organism evidence="1 2">
    <name type="scientific">Chryseobacterium culicis</name>
    <dbReference type="NCBI Taxonomy" id="680127"/>
    <lineage>
        <taxon>Bacteria</taxon>
        <taxon>Pseudomonadati</taxon>
        <taxon>Bacteroidota</taxon>
        <taxon>Flavobacteriia</taxon>
        <taxon>Flavobacteriales</taxon>
        <taxon>Weeksellaceae</taxon>
        <taxon>Chryseobacterium group</taxon>
        <taxon>Chryseobacterium</taxon>
    </lineage>
</organism>